<sequence length="329" mass="36819">MRNASPTPARNPEEDDFLSSVREGLRQRPKSIAPKYFYDAHGSHLFDLICTTPEYYPTRTETGILDRHGAEMAAMLGASCVLIELGSGSAIKTPLILRHLSDNAVYVPVDICEPHLRQSTQRLQAMFPALSMQPLRADYHRLPAYAIKHHARQRQVVYFPGSTIGNCTPQEAVQLLKSIADLVGPGGGLLIGVDAKKPIEMLNAAYNDAAGHTAAFNLNLLTRMQNELGAQLDATQFAHHAYYNETHGRIEMHLVSRCRQTIRLGTESFPFAEGETIHTENSYKYTAHEFRQLARMAGWHLKSTWHDEDGLFNVHYLSLSSAEPLKLTR</sequence>
<dbReference type="Proteomes" id="UP000001625">
    <property type="component" value="Chromosome"/>
</dbReference>
<dbReference type="GO" id="GO:0032259">
    <property type="term" value="P:methylation"/>
    <property type="evidence" value="ECO:0007669"/>
    <property type="project" value="UniProtKB-KW"/>
</dbReference>
<evidence type="ECO:0000313" key="4">
    <source>
        <dbReference type="EMBL" id="ADE12010.1"/>
    </source>
</evidence>
<reference evidence="4 5" key="1">
    <citation type="submission" date="2010-03" db="EMBL/GenBank/DDBJ databases">
        <title>Complete sequence of Sideroxydans lithotrophicus ES-1.</title>
        <authorList>
            <consortium name="US DOE Joint Genome Institute"/>
            <person name="Lucas S."/>
            <person name="Copeland A."/>
            <person name="Lapidus A."/>
            <person name="Cheng J.-F."/>
            <person name="Bruce D."/>
            <person name="Goodwin L."/>
            <person name="Pitluck S."/>
            <person name="Munk A.C."/>
            <person name="Detter J.C."/>
            <person name="Han C."/>
            <person name="Tapia R."/>
            <person name="Larimer F."/>
            <person name="Land M."/>
            <person name="Hauser L."/>
            <person name="Kyrpides N."/>
            <person name="Ivanova N."/>
            <person name="Emerson D."/>
            <person name="Woyke T."/>
        </authorList>
    </citation>
    <scope>NUCLEOTIDE SEQUENCE [LARGE SCALE GENOMIC DNA]</scope>
    <source>
        <strain evidence="4 5">ES-1</strain>
    </source>
</reference>
<keyword evidence="1 4" id="KW-0489">Methyltransferase</keyword>
<dbReference type="InterPro" id="IPR019257">
    <property type="entry name" value="MeTrfase_dom"/>
</dbReference>
<dbReference type="InterPro" id="IPR035094">
    <property type="entry name" value="EgtD"/>
</dbReference>
<evidence type="ECO:0000256" key="1">
    <source>
        <dbReference type="ARBA" id="ARBA00022603"/>
    </source>
</evidence>
<gene>
    <name evidence="4" type="ordered locus">Slit_1779</name>
</gene>
<dbReference type="PANTHER" id="PTHR43397">
    <property type="entry name" value="ERGOTHIONEINE BIOSYNTHESIS PROTEIN 1"/>
    <property type="match status" value="1"/>
</dbReference>
<dbReference type="InterPro" id="IPR017804">
    <property type="entry name" value="MeTrfase_EgtD-like"/>
</dbReference>
<dbReference type="InterPro" id="IPR051128">
    <property type="entry name" value="EgtD_Methyltrsf_superfamily"/>
</dbReference>
<protein>
    <submittedName>
        <fullName evidence="4">Methyltransferase</fullName>
    </submittedName>
</protein>
<name>D5CSS4_SIDLE</name>
<dbReference type="NCBIfam" id="TIGR03438">
    <property type="entry name" value="egtD_ergothio"/>
    <property type="match status" value="1"/>
</dbReference>
<dbReference type="AlphaFoldDB" id="D5CSS4"/>
<dbReference type="RefSeq" id="WP_013029908.1">
    <property type="nucleotide sequence ID" value="NC_013959.1"/>
</dbReference>
<dbReference type="Pfam" id="PF10017">
    <property type="entry name" value="Methyltransf_33"/>
    <property type="match status" value="1"/>
</dbReference>
<dbReference type="OrthoDB" id="5289726at2"/>
<dbReference type="KEGG" id="slt:Slit_1779"/>
<dbReference type="EMBL" id="CP001965">
    <property type="protein sequence ID" value="ADE12010.1"/>
    <property type="molecule type" value="Genomic_DNA"/>
</dbReference>
<accession>D5CSS4</accession>
<keyword evidence="5" id="KW-1185">Reference proteome</keyword>
<evidence type="ECO:0000256" key="2">
    <source>
        <dbReference type="ARBA" id="ARBA00022679"/>
    </source>
</evidence>
<dbReference type="InterPro" id="IPR029063">
    <property type="entry name" value="SAM-dependent_MTases_sf"/>
</dbReference>
<dbReference type="PANTHER" id="PTHR43397:SF1">
    <property type="entry name" value="ERGOTHIONEINE BIOSYNTHESIS PROTEIN 1"/>
    <property type="match status" value="1"/>
</dbReference>
<evidence type="ECO:0000313" key="5">
    <source>
        <dbReference type="Proteomes" id="UP000001625"/>
    </source>
</evidence>
<feature type="domain" description="Histidine-specific methyltransferase SAM-dependent" evidence="3">
    <location>
        <begin position="19"/>
        <end position="317"/>
    </location>
</feature>
<dbReference type="STRING" id="580332.Slit_1779"/>
<dbReference type="Gene3D" id="3.40.50.150">
    <property type="entry name" value="Vaccinia Virus protein VP39"/>
    <property type="match status" value="1"/>
</dbReference>
<dbReference type="eggNOG" id="COG4301">
    <property type="taxonomic scope" value="Bacteria"/>
</dbReference>
<dbReference type="HOGENOM" id="CLU_049766_1_1_4"/>
<organism evidence="4 5">
    <name type="scientific">Sideroxydans lithotrophicus (strain ES-1)</name>
    <dbReference type="NCBI Taxonomy" id="580332"/>
    <lineage>
        <taxon>Bacteria</taxon>
        <taxon>Pseudomonadati</taxon>
        <taxon>Pseudomonadota</taxon>
        <taxon>Betaproteobacteria</taxon>
        <taxon>Nitrosomonadales</taxon>
        <taxon>Gallionellaceae</taxon>
        <taxon>Sideroxydans</taxon>
    </lineage>
</organism>
<dbReference type="SUPFAM" id="SSF53335">
    <property type="entry name" value="S-adenosyl-L-methionine-dependent methyltransferases"/>
    <property type="match status" value="1"/>
</dbReference>
<evidence type="ECO:0000259" key="3">
    <source>
        <dbReference type="Pfam" id="PF10017"/>
    </source>
</evidence>
<dbReference type="GO" id="GO:0008168">
    <property type="term" value="F:methyltransferase activity"/>
    <property type="evidence" value="ECO:0007669"/>
    <property type="project" value="UniProtKB-KW"/>
</dbReference>
<proteinExistence type="predicted"/>
<dbReference type="PIRSF" id="PIRSF018005">
    <property type="entry name" value="UCP018005"/>
    <property type="match status" value="1"/>
</dbReference>
<keyword evidence="2 4" id="KW-0808">Transferase</keyword>